<dbReference type="EMBL" id="JAOSLC020000002">
    <property type="protein sequence ID" value="MDD7912970.1"/>
    <property type="molecule type" value="Genomic_DNA"/>
</dbReference>
<dbReference type="RefSeq" id="WP_265724303.1">
    <property type="nucleotide sequence ID" value="NZ_JAOSLC020000002.1"/>
</dbReference>
<proteinExistence type="predicted"/>
<dbReference type="Gene3D" id="1.10.10.60">
    <property type="entry name" value="Homeodomain-like"/>
    <property type="match status" value="1"/>
</dbReference>
<dbReference type="SUPFAM" id="SSF46689">
    <property type="entry name" value="Homeodomain-like"/>
    <property type="match status" value="1"/>
</dbReference>
<keyword evidence="2" id="KW-0238">DNA-binding</keyword>
<dbReference type="Pfam" id="PF12833">
    <property type="entry name" value="HTH_18"/>
    <property type="match status" value="1"/>
</dbReference>
<comment type="caution">
    <text evidence="5">The sequence shown here is derived from an EMBL/GenBank/DDBJ whole genome shotgun (WGS) entry which is preliminary data.</text>
</comment>
<protein>
    <submittedName>
        <fullName evidence="5">Helix-turn-helix domain-containing protein</fullName>
    </submittedName>
</protein>
<reference evidence="5" key="1">
    <citation type="submission" date="2023-02" db="EMBL/GenBank/DDBJ databases">
        <title>Polaribacter ponticola sp. nov., isolated from seawater.</title>
        <authorList>
            <person name="Baek J.H."/>
            <person name="Kim J.M."/>
            <person name="Choi D.G."/>
            <person name="Jeon C.O."/>
        </authorList>
    </citation>
    <scope>NUCLEOTIDE SEQUENCE</scope>
    <source>
        <strain evidence="5">MSW5</strain>
    </source>
</reference>
<organism evidence="5 6">
    <name type="scientific">Polaribacter ponticola</name>
    <dbReference type="NCBI Taxonomy" id="2978475"/>
    <lineage>
        <taxon>Bacteria</taxon>
        <taxon>Pseudomonadati</taxon>
        <taxon>Bacteroidota</taxon>
        <taxon>Flavobacteriia</taxon>
        <taxon>Flavobacteriales</taxon>
        <taxon>Flavobacteriaceae</taxon>
    </lineage>
</organism>
<evidence type="ECO:0000256" key="2">
    <source>
        <dbReference type="ARBA" id="ARBA00023125"/>
    </source>
</evidence>
<keyword evidence="6" id="KW-1185">Reference proteome</keyword>
<keyword evidence="1" id="KW-0805">Transcription regulation</keyword>
<feature type="domain" description="HTH araC/xylS-type" evidence="4">
    <location>
        <begin position="160"/>
        <end position="261"/>
    </location>
</feature>
<accession>A0ABT5S4D5</accession>
<name>A0ABT5S4D5_9FLAO</name>
<evidence type="ECO:0000313" key="6">
    <source>
        <dbReference type="Proteomes" id="UP001151478"/>
    </source>
</evidence>
<dbReference type="PROSITE" id="PS01124">
    <property type="entry name" value="HTH_ARAC_FAMILY_2"/>
    <property type="match status" value="1"/>
</dbReference>
<dbReference type="InterPro" id="IPR018060">
    <property type="entry name" value="HTH_AraC"/>
</dbReference>
<dbReference type="InterPro" id="IPR046532">
    <property type="entry name" value="DUF6597"/>
</dbReference>
<dbReference type="SMART" id="SM00342">
    <property type="entry name" value="HTH_ARAC"/>
    <property type="match status" value="1"/>
</dbReference>
<evidence type="ECO:0000256" key="3">
    <source>
        <dbReference type="ARBA" id="ARBA00023163"/>
    </source>
</evidence>
<evidence type="ECO:0000256" key="1">
    <source>
        <dbReference type="ARBA" id="ARBA00023015"/>
    </source>
</evidence>
<dbReference type="Pfam" id="PF20240">
    <property type="entry name" value="DUF6597"/>
    <property type="match status" value="1"/>
</dbReference>
<keyword evidence="3" id="KW-0804">Transcription</keyword>
<gene>
    <name evidence="5" type="ORF">N5A56_000315</name>
</gene>
<evidence type="ECO:0000259" key="4">
    <source>
        <dbReference type="PROSITE" id="PS01124"/>
    </source>
</evidence>
<dbReference type="Proteomes" id="UP001151478">
    <property type="component" value="Unassembled WGS sequence"/>
</dbReference>
<dbReference type="PANTHER" id="PTHR43280">
    <property type="entry name" value="ARAC-FAMILY TRANSCRIPTIONAL REGULATOR"/>
    <property type="match status" value="1"/>
</dbReference>
<dbReference type="InterPro" id="IPR009057">
    <property type="entry name" value="Homeodomain-like_sf"/>
</dbReference>
<evidence type="ECO:0000313" key="5">
    <source>
        <dbReference type="EMBL" id="MDD7912970.1"/>
    </source>
</evidence>
<dbReference type="PANTHER" id="PTHR43280:SF2">
    <property type="entry name" value="HTH-TYPE TRANSCRIPTIONAL REGULATOR EXSA"/>
    <property type="match status" value="1"/>
</dbReference>
<sequence>MQLNPKTFEPNLDLTEYVKRYWTLDGEKENTPLKNTIVPDGTMKLIFHYGDTYKHHSQGGEITILPNCFLIGQLTKPYVIEPTGITGSFVVQFKPNGFLPFTTIPIKEMENTAIPLDKLFGEKGKKLGEQILNANATPTRIQIVETFLFKELSNKKTIDNIVKSTVETIFNTNGQFSVNEFSTSKNISRRQLSRKFSSVIGLSPKQLAKTIRIQATLKTLLNKEQASLTDLAYENEYFDQAHFIKDFKEFTGLTPKEFYGEDLKMSLIFDSKN</sequence>